<proteinExistence type="predicted"/>
<dbReference type="PROSITE" id="PS00108">
    <property type="entry name" value="PROTEIN_KINASE_ST"/>
    <property type="match status" value="1"/>
</dbReference>
<comment type="catalytic activity">
    <reaction evidence="7">
        <text>L-threonyl-[protein] + ATP = O-phospho-L-threonyl-[protein] + ADP + H(+)</text>
        <dbReference type="Rhea" id="RHEA:46608"/>
        <dbReference type="Rhea" id="RHEA-COMP:11060"/>
        <dbReference type="Rhea" id="RHEA-COMP:11605"/>
        <dbReference type="ChEBI" id="CHEBI:15378"/>
        <dbReference type="ChEBI" id="CHEBI:30013"/>
        <dbReference type="ChEBI" id="CHEBI:30616"/>
        <dbReference type="ChEBI" id="CHEBI:61977"/>
        <dbReference type="ChEBI" id="CHEBI:456216"/>
        <dbReference type="EC" id="2.7.11.1"/>
    </reaction>
</comment>
<dbReference type="PROSITE" id="PS50011">
    <property type="entry name" value="PROTEIN_KINASE_DOM"/>
    <property type="match status" value="1"/>
</dbReference>
<dbReference type="EC" id="2.7.11.1" evidence="1"/>
<dbReference type="GO" id="GO:0006624">
    <property type="term" value="P:vacuolar protein processing"/>
    <property type="evidence" value="ECO:0007669"/>
    <property type="project" value="TreeGrafter"/>
</dbReference>
<comment type="catalytic activity">
    <reaction evidence="8">
        <text>L-seryl-[protein] + ATP = O-phospho-L-seryl-[protein] + ADP + H(+)</text>
        <dbReference type="Rhea" id="RHEA:17989"/>
        <dbReference type="Rhea" id="RHEA-COMP:9863"/>
        <dbReference type="Rhea" id="RHEA-COMP:11604"/>
        <dbReference type="ChEBI" id="CHEBI:15378"/>
        <dbReference type="ChEBI" id="CHEBI:29999"/>
        <dbReference type="ChEBI" id="CHEBI:30616"/>
        <dbReference type="ChEBI" id="CHEBI:83421"/>
        <dbReference type="ChEBI" id="CHEBI:456216"/>
        <dbReference type="EC" id="2.7.11.1"/>
    </reaction>
</comment>
<keyword evidence="5 10" id="KW-0418">Kinase</keyword>
<comment type="caution">
    <text evidence="10">The sequence shown here is derived from an EMBL/GenBank/DDBJ whole genome shotgun (WGS) entry which is preliminary data.</text>
</comment>
<dbReference type="InterPro" id="IPR008271">
    <property type="entry name" value="Ser/Thr_kinase_AS"/>
</dbReference>
<evidence type="ECO:0000256" key="7">
    <source>
        <dbReference type="ARBA" id="ARBA00047899"/>
    </source>
</evidence>
<dbReference type="STRING" id="101091.A0A1C7N3P9"/>
<dbReference type="GO" id="GO:0005794">
    <property type="term" value="C:Golgi apparatus"/>
    <property type="evidence" value="ECO:0007669"/>
    <property type="project" value="TreeGrafter"/>
</dbReference>
<evidence type="ECO:0000256" key="6">
    <source>
        <dbReference type="ARBA" id="ARBA00022840"/>
    </source>
</evidence>
<dbReference type="SUPFAM" id="SSF56112">
    <property type="entry name" value="Protein kinase-like (PK-like)"/>
    <property type="match status" value="1"/>
</dbReference>
<protein>
    <recommendedName>
        <fullName evidence="1">non-specific serine/threonine protein kinase</fullName>
        <ecNumber evidence="1">2.7.11.1</ecNumber>
    </recommendedName>
</protein>
<feature type="domain" description="Protein kinase" evidence="9">
    <location>
        <begin position="42"/>
        <end position="329"/>
    </location>
</feature>
<dbReference type="PANTHER" id="PTHR45998">
    <property type="entry name" value="SERINE/THREONINE-PROTEIN KINASE 16"/>
    <property type="match status" value="1"/>
</dbReference>
<dbReference type="GO" id="GO:0004674">
    <property type="term" value="F:protein serine/threonine kinase activity"/>
    <property type="evidence" value="ECO:0007669"/>
    <property type="project" value="UniProtKB-KW"/>
</dbReference>
<dbReference type="Pfam" id="PF00069">
    <property type="entry name" value="Pkinase"/>
    <property type="match status" value="1"/>
</dbReference>
<dbReference type="InterPro" id="IPR011009">
    <property type="entry name" value="Kinase-like_dom_sf"/>
</dbReference>
<evidence type="ECO:0000313" key="10">
    <source>
        <dbReference type="EMBL" id="OBZ83618.1"/>
    </source>
</evidence>
<dbReference type="InParanoid" id="A0A1C7N3P9"/>
<dbReference type="PANTHER" id="PTHR45998:SF2">
    <property type="entry name" value="SERINE_THREONINE-PROTEIN KINASE 16"/>
    <property type="match status" value="1"/>
</dbReference>
<evidence type="ECO:0000256" key="8">
    <source>
        <dbReference type="ARBA" id="ARBA00048679"/>
    </source>
</evidence>
<dbReference type="SMART" id="SM00220">
    <property type="entry name" value="S_TKc"/>
    <property type="match status" value="1"/>
</dbReference>
<evidence type="ECO:0000256" key="1">
    <source>
        <dbReference type="ARBA" id="ARBA00012513"/>
    </source>
</evidence>
<dbReference type="OrthoDB" id="248923at2759"/>
<dbReference type="Proteomes" id="UP000093000">
    <property type="component" value="Unassembled WGS sequence"/>
</dbReference>
<dbReference type="FunCoup" id="A0A1C7N3P9">
    <property type="interactions" value="446"/>
</dbReference>
<name>A0A1C7N3P9_9FUNG</name>
<evidence type="ECO:0000256" key="3">
    <source>
        <dbReference type="ARBA" id="ARBA00022679"/>
    </source>
</evidence>
<sequence>MSILNDLIGTFNSAVESVTETYNTVSTSSFSNRAIQVNGQTIWITKLLSEGGFSQVYLAENRQKELFAVKAIRCRLDKEAAKTAIREALITDRFQQKGIIQIIDVCMVKEQDGNKTLYIIMPFYKRGNLQDMIEKNFIGGTHISERELLLLFKQICTSIQILAKYTNKRGERIPYAHRDIKPANILLSDDGTMPVLMDFGSAKPARIYIENKKSAIVEQDDAAEHCSMPYRAPELFSVEPDSLLTEKVDIWSLGCTLFAVAYGTSPFEMTINQQGGTLPLAILNRQFSFPYNQQHYSKEFQNFISWMLTTDPDRRPSIDHVLLALDKLMNKTPS</sequence>
<evidence type="ECO:0000256" key="2">
    <source>
        <dbReference type="ARBA" id="ARBA00022527"/>
    </source>
</evidence>
<evidence type="ECO:0000313" key="11">
    <source>
        <dbReference type="Proteomes" id="UP000093000"/>
    </source>
</evidence>
<dbReference type="InterPro" id="IPR000719">
    <property type="entry name" value="Prot_kinase_dom"/>
</dbReference>
<keyword evidence="3" id="KW-0808">Transferase</keyword>
<evidence type="ECO:0000256" key="5">
    <source>
        <dbReference type="ARBA" id="ARBA00022777"/>
    </source>
</evidence>
<dbReference type="EMBL" id="LUGH01000631">
    <property type="protein sequence ID" value="OBZ83618.1"/>
    <property type="molecule type" value="Genomic_DNA"/>
</dbReference>
<reference evidence="10 11" key="1">
    <citation type="submission" date="2016-03" db="EMBL/GenBank/DDBJ databases">
        <title>Choanephora cucurbitarum.</title>
        <authorList>
            <person name="Min B."/>
            <person name="Park H."/>
            <person name="Park J.-H."/>
            <person name="Shin H.-D."/>
            <person name="Choi I.-G."/>
        </authorList>
    </citation>
    <scope>NUCLEOTIDE SEQUENCE [LARGE SCALE GENOMIC DNA]</scope>
    <source>
        <strain evidence="10 11">KUS-F28377</strain>
    </source>
</reference>
<dbReference type="AlphaFoldDB" id="A0A1C7N3P9"/>
<dbReference type="GO" id="GO:0005524">
    <property type="term" value="F:ATP binding"/>
    <property type="evidence" value="ECO:0007669"/>
    <property type="project" value="UniProtKB-KW"/>
</dbReference>
<keyword evidence="11" id="KW-1185">Reference proteome</keyword>
<evidence type="ECO:0000256" key="4">
    <source>
        <dbReference type="ARBA" id="ARBA00022741"/>
    </source>
</evidence>
<dbReference type="InterPro" id="IPR052239">
    <property type="entry name" value="Ser/Thr-specific_kinases"/>
</dbReference>
<dbReference type="GO" id="GO:0005773">
    <property type="term" value="C:vacuole"/>
    <property type="evidence" value="ECO:0007669"/>
    <property type="project" value="GOC"/>
</dbReference>
<organism evidence="10 11">
    <name type="scientific">Choanephora cucurbitarum</name>
    <dbReference type="NCBI Taxonomy" id="101091"/>
    <lineage>
        <taxon>Eukaryota</taxon>
        <taxon>Fungi</taxon>
        <taxon>Fungi incertae sedis</taxon>
        <taxon>Mucoromycota</taxon>
        <taxon>Mucoromycotina</taxon>
        <taxon>Mucoromycetes</taxon>
        <taxon>Mucorales</taxon>
        <taxon>Mucorineae</taxon>
        <taxon>Choanephoraceae</taxon>
        <taxon>Choanephoroideae</taxon>
        <taxon>Choanephora</taxon>
    </lineage>
</organism>
<keyword evidence="4" id="KW-0547">Nucleotide-binding</keyword>
<gene>
    <name evidence="10" type="primary">ppk13_0</name>
    <name evidence="10" type="ORF">A0J61_08337</name>
</gene>
<dbReference type="GO" id="GO:0032889">
    <property type="term" value="P:regulation of vacuole fusion, non-autophagic"/>
    <property type="evidence" value="ECO:0007669"/>
    <property type="project" value="TreeGrafter"/>
</dbReference>
<accession>A0A1C7N3P9</accession>
<keyword evidence="6" id="KW-0067">ATP-binding</keyword>
<keyword evidence="2" id="KW-0723">Serine/threonine-protein kinase</keyword>
<evidence type="ECO:0000259" key="9">
    <source>
        <dbReference type="PROSITE" id="PS50011"/>
    </source>
</evidence>
<dbReference type="Gene3D" id="1.10.510.10">
    <property type="entry name" value="Transferase(Phosphotransferase) domain 1"/>
    <property type="match status" value="1"/>
</dbReference>